<accession>A0A840EZM0</accession>
<gene>
    <name evidence="3" type="ORF">BKA16_003634</name>
</gene>
<keyword evidence="4" id="KW-1185">Reference proteome</keyword>
<dbReference type="InterPro" id="IPR002762">
    <property type="entry name" value="CbiX-like"/>
</dbReference>
<organism evidence="3 4">
    <name type="scientific">Gordonia humi</name>
    <dbReference type="NCBI Taxonomy" id="686429"/>
    <lineage>
        <taxon>Bacteria</taxon>
        <taxon>Bacillati</taxon>
        <taxon>Actinomycetota</taxon>
        <taxon>Actinomycetes</taxon>
        <taxon>Mycobacteriales</taxon>
        <taxon>Gordoniaceae</taxon>
        <taxon>Gordonia</taxon>
    </lineage>
</organism>
<dbReference type="RefSeq" id="WP_343067499.1">
    <property type="nucleotide sequence ID" value="NZ_BAABHL010000126.1"/>
</dbReference>
<reference evidence="3 4" key="1">
    <citation type="submission" date="2020-08" db="EMBL/GenBank/DDBJ databases">
        <title>Sequencing the genomes of 1000 actinobacteria strains.</title>
        <authorList>
            <person name="Klenk H.-P."/>
        </authorList>
    </citation>
    <scope>NUCLEOTIDE SEQUENCE [LARGE SCALE GENOMIC DNA]</scope>
    <source>
        <strain evidence="3 4">DSM 45298</strain>
    </source>
</reference>
<comment type="caution">
    <text evidence="3">The sequence shown here is derived from an EMBL/GenBank/DDBJ whole genome shotgun (WGS) entry which is preliminary data.</text>
</comment>
<evidence type="ECO:0000256" key="2">
    <source>
        <dbReference type="ARBA" id="ARBA00023239"/>
    </source>
</evidence>
<keyword evidence="2" id="KW-0456">Lyase</keyword>
<evidence type="ECO:0000256" key="1">
    <source>
        <dbReference type="ARBA" id="ARBA00022723"/>
    </source>
</evidence>
<dbReference type="PANTHER" id="PTHR33542">
    <property type="entry name" value="SIROHYDROCHLORIN FERROCHELATASE, CHLOROPLASTIC"/>
    <property type="match status" value="1"/>
</dbReference>
<protein>
    <submittedName>
        <fullName evidence="3">Sirohydrochlorin ferrochelatase</fullName>
    </submittedName>
</protein>
<sequence length="260" mass="26812">MRTATARRERCTADGGEHMAAASTLVLAAHGSRDPRFDATARRVADAVRVALPGVRIELAYLDLNEPLIGDVLARLTGDAVVVPLLFGNGFHGKIDLPGMLAAARSTNPSLSVHQTDVVGVASPVPALVDRLAEAGLSGDDGVLMIAVGSSDPSSDASIAARADELSATLGRPVELVFATRIGCDGAVVRQAVDRLLARGCSRVALSPLFLSAGLLTERVERVLDSLAAPAIVAGPVGAHRALIASILARYSRHDAVVPA</sequence>
<dbReference type="GO" id="GO:0046872">
    <property type="term" value="F:metal ion binding"/>
    <property type="evidence" value="ECO:0007669"/>
    <property type="project" value="UniProtKB-KW"/>
</dbReference>
<proteinExistence type="predicted"/>
<dbReference type="InterPro" id="IPR050963">
    <property type="entry name" value="Sirohydro_Cobaltochel/CbiX"/>
</dbReference>
<keyword evidence="1" id="KW-0479">Metal-binding</keyword>
<dbReference type="PANTHER" id="PTHR33542:SF5">
    <property type="entry name" value="FERROCHELATASE CHE1"/>
    <property type="match status" value="1"/>
</dbReference>
<name>A0A840EZM0_9ACTN</name>
<dbReference type="GO" id="GO:0016829">
    <property type="term" value="F:lyase activity"/>
    <property type="evidence" value="ECO:0007669"/>
    <property type="project" value="UniProtKB-KW"/>
</dbReference>
<dbReference type="Gene3D" id="3.40.50.1400">
    <property type="match status" value="2"/>
</dbReference>
<dbReference type="AlphaFoldDB" id="A0A840EZM0"/>
<dbReference type="Pfam" id="PF01903">
    <property type="entry name" value="CbiX"/>
    <property type="match status" value="2"/>
</dbReference>
<dbReference type="Proteomes" id="UP000551501">
    <property type="component" value="Unassembled WGS sequence"/>
</dbReference>
<dbReference type="SUPFAM" id="SSF53800">
    <property type="entry name" value="Chelatase"/>
    <property type="match status" value="1"/>
</dbReference>
<evidence type="ECO:0000313" key="4">
    <source>
        <dbReference type="Proteomes" id="UP000551501"/>
    </source>
</evidence>
<dbReference type="EMBL" id="JACIFP010000001">
    <property type="protein sequence ID" value="MBB4137082.1"/>
    <property type="molecule type" value="Genomic_DNA"/>
</dbReference>
<dbReference type="CDD" id="cd03416">
    <property type="entry name" value="CbiX_SirB_N"/>
    <property type="match status" value="1"/>
</dbReference>
<evidence type="ECO:0000313" key="3">
    <source>
        <dbReference type="EMBL" id="MBB4137082.1"/>
    </source>
</evidence>